<evidence type="ECO:0000313" key="4">
    <source>
        <dbReference type="Proteomes" id="UP000552587"/>
    </source>
</evidence>
<dbReference type="RefSeq" id="WP_182667877.1">
    <property type="nucleotide sequence ID" value="NZ_JACHTE010000001.1"/>
</dbReference>
<protein>
    <submittedName>
        <fullName evidence="3">YciI family protein</fullName>
    </submittedName>
</protein>
<name>A0A7W3YD89_9GAMM</name>
<dbReference type="SUPFAM" id="SSF54909">
    <property type="entry name" value="Dimeric alpha+beta barrel"/>
    <property type="match status" value="1"/>
</dbReference>
<evidence type="ECO:0000256" key="1">
    <source>
        <dbReference type="ARBA" id="ARBA00007689"/>
    </source>
</evidence>
<dbReference type="PANTHER" id="PTHR35174">
    <property type="entry name" value="BLL7171 PROTEIN-RELATED"/>
    <property type="match status" value="1"/>
</dbReference>
<gene>
    <name evidence="3" type="ORF">H4F99_01170</name>
</gene>
<reference evidence="3 4" key="1">
    <citation type="submission" date="2020-07" db="EMBL/GenBank/DDBJ databases">
        <authorList>
            <person name="Xu S."/>
            <person name="Li A."/>
        </authorList>
    </citation>
    <scope>NUCLEOTIDE SEQUENCE [LARGE SCALE GENOMIC DNA]</scope>
    <source>
        <strain evidence="3 4">SG-8</strain>
    </source>
</reference>
<dbReference type="InterPro" id="IPR005545">
    <property type="entry name" value="YCII"/>
</dbReference>
<organism evidence="3 4">
    <name type="scientific">Marilutibacter penaei</name>
    <dbReference type="NCBI Taxonomy" id="2759900"/>
    <lineage>
        <taxon>Bacteria</taxon>
        <taxon>Pseudomonadati</taxon>
        <taxon>Pseudomonadota</taxon>
        <taxon>Gammaproteobacteria</taxon>
        <taxon>Lysobacterales</taxon>
        <taxon>Lysobacteraceae</taxon>
        <taxon>Marilutibacter</taxon>
    </lineage>
</organism>
<comment type="similarity">
    <text evidence="1">Belongs to the YciI family.</text>
</comment>
<feature type="domain" description="YCII-related" evidence="2">
    <location>
        <begin position="1"/>
        <end position="115"/>
    </location>
</feature>
<dbReference type="Pfam" id="PF03795">
    <property type="entry name" value="YCII"/>
    <property type="match status" value="1"/>
</dbReference>
<proteinExistence type="inferred from homology"/>
<evidence type="ECO:0000313" key="3">
    <source>
        <dbReference type="EMBL" id="MBB1087093.1"/>
    </source>
</evidence>
<comment type="caution">
    <text evidence="3">The sequence shown here is derived from an EMBL/GenBank/DDBJ whole genome shotgun (WGS) entry which is preliminary data.</text>
</comment>
<dbReference type="Gene3D" id="3.30.70.1060">
    <property type="entry name" value="Dimeric alpha+beta barrel"/>
    <property type="match status" value="1"/>
</dbReference>
<sequence>MKFLIMIHTDDTLVDALEEGEYDAMMRGCLHKADALRAEGVLLDSQQLEPAATARHLRQREGRLSVTDGPFAETREVFAGFNLVEAADMDEALRIAGQFPWSRTGRIEVRPVRDMDRERERVGAQPA</sequence>
<dbReference type="InterPro" id="IPR011008">
    <property type="entry name" value="Dimeric_a/b-barrel"/>
</dbReference>
<accession>A0A7W3YD89</accession>
<evidence type="ECO:0000259" key="2">
    <source>
        <dbReference type="Pfam" id="PF03795"/>
    </source>
</evidence>
<dbReference type="EMBL" id="JACHTE010000001">
    <property type="protein sequence ID" value="MBB1087093.1"/>
    <property type="molecule type" value="Genomic_DNA"/>
</dbReference>
<keyword evidence="4" id="KW-1185">Reference proteome</keyword>
<dbReference type="AlphaFoldDB" id="A0A7W3YD89"/>
<dbReference type="Proteomes" id="UP000552587">
    <property type="component" value="Unassembled WGS sequence"/>
</dbReference>
<dbReference type="PANTHER" id="PTHR35174:SF3">
    <property type="entry name" value="BLL7171 PROTEIN"/>
    <property type="match status" value="1"/>
</dbReference>